<keyword evidence="4" id="KW-0233">DNA recombination</keyword>
<dbReference type="PANTHER" id="PTHR30349:SF64">
    <property type="entry name" value="PROPHAGE INTEGRASE INTD-RELATED"/>
    <property type="match status" value="1"/>
</dbReference>
<evidence type="ECO:0000259" key="7">
    <source>
        <dbReference type="PROSITE" id="PS51900"/>
    </source>
</evidence>
<comment type="similarity">
    <text evidence="1">Belongs to the 'phage' integrase family.</text>
</comment>
<dbReference type="Pfam" id="PF13102">
    <property type="entry name" value="Phage_int_SAM_5"/>
    <property type="match status" value="1"/>
</dbReference>
<feature type="domain" description="Tyr recombinase" evidence="6">
    <location>
        <begin position="159"/>
        <end position="327"/>
    </location>
</feature>
<keyword evidence="2" id="KW-0229">DNA integration</keyword>
<evidence type="ECO:0000256" key="5">
    <source>
        <dbReference type="PROSITE-ProRule" id="PRU01248"/>
    </source>
</evidence>
<feature type="domain" description="Core-binding (CB)" evidence="7">
    <location>
        <begin position="62"/>
        <end position="140"/>
    </location>
</feature>
<dbReference type="CDD" id="cd00796">
    <property type="entry name" value="INT_Rci_Hp1_C"/>
    <property type="match status" value="1"/>
</dbReference>
<dbReference type="InterPro" id="IPR010998">
    <property type="entry name" value="Integrase_recombinase_N"/>
</dbReference>
<dbReference type="InterPro" id="IPR011010">
    <property type="entry name" value="DNA_brk_join_enz"/>
</dbReference>
<dbReference type="AlphaFoldDB" id="A0A0J5P5E9"/>
<keyword evidence="9" id="KW-1185">Reference proteome</keyword>
<dbReference type="InterPro" id="IPR002104">
    <property type="entry name" value="Integrase_catalytic"/>
</dbReference>
<evidence type="ECO:0000256" key="2">
    <source>
        <dbReference type="ARBA" id="ARBA00022908"/>
    </source>
</evidence>
<sequence>MSRQIISLRKRGEIWHFSFTAPNGERIRRSARTNDKKQALQLASKEYNECWRVFKLGERPNYSWQEAVMQWLEEKPKRKQDRNMLYGLRWLDKYLGDKRLNEIDRSLIKFIQSEKAKEGVKNRTINAILQQIRVILRAAVEWEWLDKCPSIKLLSEPKRRIRWLTEFEEARLMQELPSHLKPIVQFAILTGLRMSNITQLKWSQIDLSKKQAWINSDESKTGNSIGIPLNDKAIEVIVSQFGKHKENVFTYKGMPVKIANTKAFREALKRAGIKDFRFHDLRHTWATRHIMSGTPLYVLQELGGWSKADTVRKYAHLSVEHLYSHANNVQLFDTKLAQSHKPKSLINR</sequence>
<dbReference type="PROSITE" id="PS51900">
    <property type="entry name" value="CB"/>
    <property type="match status" value="1"/>
</dbReference>
<proteinExistence type="inferred from homology"/>
<dbReference type="GO" id="GO:0006310">
    <property type="term" value="P:DNA recombination"/>
    <property type="evidence" value="ECO:0007669"/>
    <property type="project" value="UniProtKB-KW"/>
</dbReference>
<dbReference type="GO" id="GO:0015074">
    <property type="term" value="P:DNA integration"/>
    <property type="evidence" value="ECO:0007669"/>
    <property type="project" value="UniProtKB-KW"/>
</dbReference>
<keyword evidence="3 5" id="KW-0238">DNA-binding</keyword>
<dbReference type="Pfam" id="PF00589">
    <property type="entry name" value="Phage_integrase"/>
    <property type="match status" value="1"/>
</dbReference>
<dbReference type="Gene3D" id="1.10.150.130">
    <property type="match status" value="1"/>
</dbReference>
<gene>
    <name evidence="8" type="ORF">RO21_05220</name>
</gene>
<evidence type="ECO:0000259" key="6">
    <source>
        <dbReference type="PROSITE" id="PS51898"/>
    </source>
</evidence>
<comment type="caution">
    <text evidence="8">The sequence shown here is derived from an EMBL/GenBank/DDBJ whole genome shotgun (WGS) entry which is preliminary data.</text>
</comment>
<accession>A0A0J5P5E9</accession>
<dbReference type="PROSITE" id="PS51898">
    <property type="entry name" value="TYR_RECOMBINASE"/>
    <property type="match status" value="1"/>
</dbReference>
<dbReference type="InterPro" id="IPR025269">
    <property type="entry name" value="SAM-like_dom"/>
</dbReference>
<name>A0A0J5P5E9_9PAST</name>
<dbReference type="Gene3D" id="1.10.443.10">
    <property type="entry name" value="Intergrase catalytic core"/>
    <property type="match status" value="1"/>
</dbReference>
<dbReference type="GO" id="GO:0003677">
    <property type="term" value="F:DNA binding"/>
    <property type="evidence" value="ECO:0007669"/>
    <property type="project" value="UniProtKB-UniRule"/>
</dbReference>
<evidence type="ECO:0000256" key="4">
    <source>
        <dbReference type="ARBA" id="ARBA00023172"/>
    </source>
</evidence>
<dbReference type="Proteomes" id="UP000036270">
    <property type="component" value="Unassembled WGS sequence"/>
</dbReference>
<dbReference type="InterPro" id="IPR044068">
    <property type="entry name" value="CB"/>
</dbReference>
<dbReference type="PANTHER" id="PTHR30349">
    <property type="entry name" value="PHAGE INTEGRASE-RELATED"/>
    <property type="match status" value="1"/>
</dbReference>
<evidence type="ECO:0000313" key="8">
    <source>
        <dbReference type="EMBL" id="KMK51628.1"/>
    </source>
</evidence>
<dbReference type="InterPro" id="IPR013762">
    <property type="entry name" value="Integrase-like_cat_sf"/>
</dbReference>
<dbReference type="InterPro" id="IPR050090">
    <property type="entry name" value="Tyrosine_recombinase_XerCD"/>
</dbReference>
<dbReference type="PATRIC" id="fig|67855.3.peg.912"/>
<protein>
    <submittedName>
        <fullName evidence="8">Integrase</fullName>
    </submittedName>
</protein>
<dbReference type="SUPFAM" id="SSF56349">
    <property type="entry name" value="DNA breaking-rejoining enzymes"/>
    <property type="match status" value="1"/>
</dbReference>
<dbReference type="STRING" id="67855.RO21_05220"/>
<evidence type="ECO:0000256" key="1">
    <source>
        <dbReference type="ARBA" id="ARBA00008857"/>
    </source>
</evidence>
<reference evidence="8 9" key="1">
    <citation type="submission" date="2014-12" db="EMBL/GenBank/DDBJ databases">
        <title>Reclassification of Actinobacillus muris as Muribacter muris.</title>
        <authorList>
            <person name="Christensen H."/>
            <person name="Nicklas W."/>
            <person name="Bisgaard M."/>
        </authorList>
    </citation>
    <scope>NUCLEOTIDE SEQUENCE [LARGE SCALE GENOMIC DNA]</scope>
    <source>
        <strain evidence="8 9">Ackerman80-443D</strain>
    </source>
</reference>
<organism evidence="8 9">
    <name type="scientific">Muribacter muris</name>
    <dbReference type="NCBI Taxonomy" id="67855"/>
    <lineage>
        <taxon>Bacteria</taxon>
        <taxon>Pseudomonadati</taxon>
        <taxon>Pseudomonadota</taxon>
        <taxon>Gammaproteobacteria</taxon>
        <taxon>Pasteurellales</taxon>
        <taxon>Pasteurellaceae</taxon>
        <taxon>Muribacter</taxon>
    </lineage>
</organism>
<evidence type="ECO:0000256" key="3">
    <source>
        <dbReference type="ARBA" id="ARBA00023125"/>
    </source>
</evidence>
<evidence type="ECO:0000313" key="9">
    <source>
        <dbReference type="Proteomes" id="UP000036270"/>
    </source>
</evidence>
<dbReference type="EMBL" id="JWIZ01000026">
    <property type="protein sequence ID" value="KMK51628.1"/>
    <property type="molecule type" value="Genomic_DNA"/>
</dbReference>